<dbReference type="GO" id="GO:0003677">
    <property type="term" value="F:DNA binding"/>
    <property type="evidence" value="ECO:0007669"/>
    <property type="project" value="UniProtKB-UniRule"/>
</dbReference>
<evidence type="ECO:0000256" key="1">
    <source>
        <dbReference type="ARBA" id="ARBA00023125"/>
    </source>
</evidence>
<dbReference type="Pfam" id="PF00486">
    <property type="entry name" value="Trans_reg_C"/>
    <property type="match status" value="1"/>
</dbReference>
<feature type="domain" description="OmpR/PhoB-type" evidence="3">
    <location>
        <begin position="132"/>
        <end position="226"/>
    </location>
</feature>
<reference evidence="4 5" key="1">
    <citation type="submission" date="2017-10" db="EMBL/GenBank/DDBJ databases">
        <title>Genomics of the genus Arcobacter.</title>
        <authorList>
            <person name="Perez-Cataluna A."/>
            <person name="Figueras M.J."/>
        </authorList>
    </citation>
    <scope>NUCLEOTIDE SEQUENCE [LARGE SCALE GENOMIC DNA]</scope>
    <source>
        <strain evidence="4 5">F26</strain>
    </source>
</reference>
<evidence type="ECO:0000313" key="5">
    <source>
        <dbReference type="Proteomes" id="UP000290870"/>
    </source>
</evidence>
<dbReference type="AlphaFoldDB" id="A0A4Q0ZJV3"/>
<evidence type="ECO:0000259" key="3">
    <source>
        <dbReference type="PROSITE" id="PS51755"/>
    </source>
</evidence>
<dbReference type="SUPFAM" id="SSF46894">
    <property type="entry name" value="C-terminal effector domain of the bipartite response regulators"/>
    <property type="match status" value="1"/>
</dbReference>
<dbReference type="InterPro" id="IPR001867">
    <property type="entry name" value="OmpR/PhoB-type_DNA-bd"/>
</dbReference>
<organism evidence="4 5">
    <name type="scientific">Arcobacter cloacae</name>
    <dbReference type="NCBI Taxonomy" id="1054034"/>
    <lineage>
        <taxon>Bacteria</taxon>
        <taxon>Pseudomonadati</taxon>
        <taxon>Campylobacterota</taxon>
        <taxon>Epsilonproteobacteria</taxon>
        <taxon>Campylobacterales</taxon>
        <taxon>Arcobacteraceae</taxon>
        <taxon>Arcobacter</taxon>
    </lineage>
</organism>
<name>A0A4Q0ZJV3_9BACT</name>
<accession>A0A4Q0ZJV3</accession>
<dbReference type="OrthoDB" id="5343939at2"/>
<protein>
    <recommendedName>
        <fullName evidence="3">OmpR/PhoB-type domain-containing protein</fullName>
    </recommendedName>
</protein>
<dbReference type="Gene3D" id="1.10.10.10">
    <property type="entry name" value="Winged helix-like DNA-binding domain superfamily/Winged helix DNA-binding domain"/>
    <property type="match status" value="1"/>
</dbReference>
<evidence type="ECO:0000313" key="4">
    <source>
        <dbReference type="EMBL" id="RXJ85451.1"/>
    </source>
</evidence>
<dbReference type="Proteomes" id="UP000290870">
    <property type="component" value="Unassembled WGS sequence"/>
</dbReference>
<dbReference type="EMBL" id="PDJZ01000002">
    <property type="protein sequence ID" value="RXJ85451.1"/>
    <property type="molecule type" value="Genomic_DNA"/>
</dbReference>
<comment type="caution">
    <text evidence="4">The sequence shown here is derived from an EMBL/GenBank/DDBJ whole genome shotgun (WGS) entry which is preliminary data.</text>
</comment>
<keyword evidence="1 2" id="KW-0238">DNA-binding</keyword>
<sequence length="227" mass="26862">MNEIFIKENLSTKSLLFISDDSSFVEDIKKSLDNISVTFFENNKFYLLNSIINSFDVIVFDNRNNNLKKFLEVYQLTKSYRFDTPIILIENEIDENISLYKTLNIYTVLEKDVKKEFLFKIIIICLNFLNSNKKIQFENGYHFDINSEELFHGKKIVKLTKMEKKLIKLLSLNPNSLVSYEDIASEVWKGKVFSIYSLRNVINHIREKTDETFIRNFSNRGYILNTI</sequence>
<dbReference type="RefSeq" id="WP_128985676.1">
    <property type="nucleotide sequence ID" value="NZ_PDJZ01000002.1"/>
</dbReference>
<feature type="DNA-binding region" description="OmpR/PhoB-type" evidence="2">
    <location>
        <begin position="132"/>
        <end position="226"/>
    </location>
</feature>
<proteinExistence type="predicted"/>
<dbReference type="PROSITE" id="PS51755">
    <property type="entry name" value="OMPR_PHOB"/>
    <property type="match status" value="1"/>
</dbReference>
<dbReference type="SMART" id="SM00862">
    <property type="entry name" value="Trans_reg_C"/>
    <property type="match status" value="1"/>
</dbReference>
<gene>
    <name evidence="4" type="ORF">CRU90_02415</name>
</gene>
<dbReference type="InterPro" id="IPR036388">
    <property type="entry name" value="WH-like_DNA-bd_sf"/>
</dbReference>
<dbReference type="InterPro" id="IPR016032">
    <property type="entry name" value="Sig_transdc_resp-reg_C-effctor"/>
</dbReference>
<dbReference type="GO" id="GO:0000160">
    <property type="term" value="P:phosphorelay signal transduction system"/>
    <property type="evidence" value="ECO:0007669"/>
    <property type="project" value="InterPro"/>
</dbReference>
<dbReference type="GO" id="GO:0006355">
    <property type="term" value="P:regulation of DNA-templated transcription"/>
    <property type="evidence" value="ECO:0007669"/>
    <property type="project" value="InterPro"/>
</dbReference>
<evidence type="ECO:0000256" key="2">
    <source>
        <dbReference type="PROSITE-ProRule" id="PRU01091"/>
    </source>
</evidence>